<dbReference type="Gene3D" id="3.20.20.100">
    <property type="entry name" value="NADP-dependent oxidoreductase domain"/>
    <property type="match status" value="1"/>
</dbReference>
<organism evidence="2 3">
    <name type="scientific">Cymbomonas tetramitiformis</name>
    <dbReference type="NCBI Taxonomy" id="36881"/>
    <lineage>
        <taxon>Eukaryota</taxon>
        <taxon>Viridiplantae</taxon>
        <taxon>Chlorophyta</taxon>
        <taxon>Pyramimonadophyceae</taxon>
        <taxon>Pyramimonadales</taxon>
        <taxon>Pyramimonadaceae</taxon>
        <taxon>Cymbomonas</taxon>
    </lineage>
</organism>
<comment type="caution">
    <text evidence="2">The sequence shown here is derived from an EMBL/GenBank/DDBJ whole genome shotgun (WGS) entry which is preliminary data.</text>
</comment>
<evidence type="ECO:0000313" key="3">
    <source>
        <dbReference type="Proteomes" id="UP001190700"/>
    </source>
</evidence>
<evidence type="ECO:0000313" key="2">
    <source>
        <dbReference type="EMBL" id="KAK3243999.1"/>
    </source>
</evidence>
<dbReference type="SUPFAM" id="SSF51430">
    <property type="entry name" value="NAD(P)-linked oxidoreductase"/>
    <property type="match status" value="1"/>
</dbReference>
<dbReference type="Proteomes" id="UP001190700">
    <property type="component" value="Unassembled WGS sequence"/>
</dbReference>
<reference evidence="2 3" key="1">
    <citation type="journal article" date="2015" name="Genome Biol. Evol.">
        <title>Comparative Genomics of a Bacterivorous Green Alga Reveals Evolutionary Causalities and Consequences of Phago-Mixotrophic Mode of Nutrition.</title>
        <authorList>
            <person name="Burns J.A."/>
            <person name="Paasch A."/>
            <person name="Narechania A."/>
            <person name="Kim E."/>
        </authorList>
    </citation>
    <scope>NUCLEOTIDE SEQUENCE [LARGE SCALE GENOMIC DNA]</scope>
    <source>
        <strain evidence="2 3">PLY_AMNH</strain>
    </source>
</reference>
<dbReference type="InterPro" id="IPR053135">
    <property type="entry name" value="AKR2_Oxidoreductase"/>
</dbReference>
<proteinExistence type="predicted"/>
<name>A0AAE0EXN4_9CHLO</name>
<gene>
    <name evidence="2" type="ORF">CYMTET_46373</name>
</gene>
<dbReference type="EMBL" id="LGRX02032447">
    <property type="protein sequence ID" value="KAK3243999.1"/>
    <property type="molecule type" value="Genomic_DNA"/>
</dbReference>
<evidence type="ECO:0000259" key="1">
    <source>
        <dbReference type="Pfam" id="PF00248"/>
    </source>
</evidence>
<dbReference type="Pfam" id="PF00248">
    <property type="entry name" value="Aldo_ket_red"/>
    <property type="match status" value="1"/>
</dbReference>
<dbReference type="PANTHER" id="PTHR43312:SF1">
    <property type="entry name" value="NADP-DEPENDENT OXIDOREDUCTASE DOMAIN-CONTAINING PROTEIN"/>
    <property type="match status" value="1"/>
</dbReference>
<sequence length="327" mass="36933">MHRVSPKRTIVWRSACKAGRRPVRKSCSEPKAGNSKVRRDLLVQCSDENSLQLLSLTSDSQKLRTKSGLPVRSFGLGGNRNVWQSKEIVSKAWKAGINYFFCYSLNEHEIGDYLEGLRNLCSKNRDDVYLTAGTMDFSPSGIQMHFSRCLDRFETSYLDCFFLEYVEPGEVDSALEGLAYLEKLKQQGLARNVGCTVHDRTVGMELVQSGRIDLLMARYNMAHTKAEEALFPAAVRHDVPIVAFTSTRWNTLQNGHEDWSEDLPEVGTCMSFALAPKAVQVVLNSTRTEAELTQLVLKAGKMEECEIAKWRKYGCLVYNAKSTFEMM</sequence>
<dbReference type="InterPro" id="IPR023210">
    <property type="entry name" value="NADP_OxRdtase_dom"/>
</dbReference>
<accession>A0AAE0EXN4</accession>
<feature type="domain" description="NADP-dependent oxidoreductase" evidence="1">
    <location>
        <begin position="84"/>
        <end position="246"/>
    </location>
</feature>
<protein>
    <recommendedName>
        <fullName evidence="1">NADP-dependent oxidoreductase domain-containing protein</fullName>
    </recommendedName>
</protein>
<dbReference type="AlphaFoldDB" id="A0AAE0EXN4"/>
<dbReference type="PANTHER" id="PTHR43312">
    <property type="entry name" value="D-THREO-ALDOSE 1-DEHYDROGENASE"/>
    <property type="match status" value="1"/>
</dbReference>
<keyword evidence="3" id="KW-1185">Reference proteome</keyword>
<dbReference type="InterPro" id="IPR036812">
    <property type="entry name" value="NAD(P)_OxRdtase_dom_sf"/>
</dbReference>